<evidence type="ECO:0000256" key="3">
    <source>
        <dbReference type="ARBA" id="ARBA00022989"/>
    </source>
</evidence>
<dbReference type="GO" id="GO:0055085">
    <property type="term" value="P:transmembrane transport"/>
    <property type="evidence" value="ECO:0007669"/>
    <property type="project" value="InterPro"/>
</dbReference>
<feature type="transmembrane region" description="Helical" evidence="5">
    <location>
        <begin position="98"/>
        <end position="118"/>
    </location>
</feature>
<protein>
    <submittedName>
        <fullName evidence="7">SulP family inorganic anion transporter</fullName>
    </submittedName>
</protein>
<dbReference type="Proteomes" id="UP000297693">
    <property type="component" value="Unassembled WGS sequence"/>
</dbReference>
<sequence>MSQEKIPLDGIAGLKQNWKSDLVSGFIIFLIALPLCLGISLASGAPPMAGLFSGIVGGIVVSLFSGSYVTINGPAAGLIAVVLHSITVLGGGDSRLGFEYTLAVIVIAGGIQVILGLLKAGNLTVYFPIAVVHGMMAAIGIIIISKQFYFALGITPVAKTISGLILEMPFSLSKINPQIGIIGVSSILVMVILGKIKNVYVKKLPAPLMAVLVGVAIAAYFGITEQHNYTFMEKTYEIGPAFLVTLPMQISDSIIHPNFGLVGTGIFWFMVVTVALIASIESLLTASAIDKIDPYNRHSDMNRELVAKGLGNFVLGWIGGLPIIAEVVRSSANLNNGAKTRWSNFFHGLFLLIFVILLPNVIHMIPLAALAGILIMVGVKLASPTEFYHTYKHGWDQFLVFMITIFFTVFEDLLVGVGAGIVTKLIIQVVLGVPLKNLFISDFTENETSDGYEFVIRKALIFSNLLSLKRELALIPKSKKVRIIATEIEFIGFSAFDFLADFKRDYEKTGGSVTISGHELLHPLAKDPLSTRRKHI</sequence>
<dbReference type="AlphaFoldDB" id="A0A4R9K9S4"/>
<evidence type="ECO:0000256" key="5">
    <source>
        <dbReference type="SAM" id="Phobius"/>
    </source>
</evidence>
<feature type="transmembrane region" description="Helical" evidence="5">
    <location>
        <begin position="305"/>
        <end position="325"/>
    </location>
</feature>
<accession>A0A4R9K9S4</accession>
<feature type="transmembrane region" description="Helical" evidence="5">
    <location>
        <begin position="266"/>
        <end position="284"/>
    </location>
</feature>
<evidence type="ECO:0000313" key="7">
    <source>
        <dbReference type="EMBL" id="TGL62286.1"/>
    </source>
</evidence>
<evidence type="ECO:0000313" key="8">
    <source>
        <dbReference type="Proteomes" id="UP000297693"/>
    </source>
</evidence>
<keyword evidence="2 5" id="KW-0812">Transmembrane</keyword>
<evidence type="ECO:0000256" key="4">
    <source>
        <dbReference type="ARBA" id="ARBA00023136"/>
    </source>
</evidence>
<keyword evidence="4 5" id="KW-0472">Membrane</keyword>
<name>A0A4R9K9S4_9LEPT</name>
<feature type="transmembrane region" description="Helical" evidence="5">
    <location>
        <begin position="21"/>
        <end position="42"/>
    </location>
</feature>
<dbReference type="Pfam" id="PF00916">
    <property type="entry name" value="Sulfate_transp"/>
    <property type="match status" value="1"/>
</dbReference>
<dbReference type="OrthoDB" id="9769739at2"/>
<dbReference type="PANTHER" id="PTHR11814">
    <property type="entry name" value="SULFATE TRANSPORTER"/>
    <property type="match status" value="1"/>
</dbReference>
<keyword evidence="8" id="KW-1185">Reference proteome</keyword>
<organism evidence="7 8">
    <name type="scientific">Leptospira ognonensis</name>
    <dbReference type="NCBI Taxonomy" id="2484945"/>
    <lineage>
        <taxon>Bacteria</taxon>
        <taxon>Pseudomonadati</taxon>
        <taxon>Spirochaetota</taxon>
        <taxon>Spirochaetia</taxon>
        <taxon>Leptospirales</taxon>
        <taxon>Leptospiraceae</taxon>
        <taxon>Leptospira</taxon>
    </lineage>
</organism>
<feature type="transmembrane region" description="Helical" evidence="5">
    <location>
        <begin position="48"/>
        <end position="68"/>
    </location>
</feature>
<keyword evidence="3 5" id="KW-1133">Transmembrane helix</keyword>
<dbReference type="RefSeq" id="WP_135622044.1">
    <property type="nucleotide sequence ID" value="NZ_RQGD01000010.1"/>
</dbReference>
<feature type="transmembrane region" description="Helical" evidence="5">
    <location>
        <begin position="125"/>
        <end position="144"/>
    </location>
</feature>
<gene>
    <name evidence="7" type="ORF">EHQ58_03535</name>
</gene>
<feature type="transmembrane region" description="Helical" evidence="5">
    <location>
        <begin position="206"/>
        <end position="223"/>
    </location>
</feature>
<feature type="transmembrane region" description="Helical" evidence="5">
    <location>
        <begin position="175"/>
        <end position="194"/>
    </location>
</feature>
<dbReference type="InterPro" id="IPR001902">
    <property type="entry name" value="SLC26A/SulP_fam"/>
</dbReference>
<dbReference type="GO" id="GO:0016020">
    <property type="term" value="C:membrane"/>
    <property type="evidence" value="ECO:0007669"/>
    <property type="project" value="UniProtKB-SubCell"/>
</dbReference>
<comment type="caution">
    <text evidence="7">The sequence shown here is derived from an EMBL/GenBank/DDBJ whole genome shotgun (WGS) entry which is preliminary data.</text>
</comment>
<evidence type="ECO:0000256" key="2">
    <source>
        <dbReference type="ARBA" id="ARBA00022692"/>
    </source>
</evidence>
<comment type="subcellular location">
    <subcellularLocation>
        <location evidence="1">Membrane</location>
        <topology evidence="1">Multi-pass membrane protein</topology>
    </subcellularLocation>
</comment>
<dbReference type="InterPro" id="IPR011547">
    <property type="entry name" value="SLC26A/SulP_dom"/>
</dbReference>
<feature type="domain" description="SLC26A/SulP transporter" evidence="6">
    <location>
        <begin position="19"/>
        <end position="404"/>
    </location>
</feature>
<feature type="transmembrane region" description="Helical" evidence="5">
    <location>
        <begin position="345"/>
        <end position="377"/>
    </location>
</feature>
<evidence type="ECO:0000256" key="1">
    <source>
        <dbReference type="ARBA" id="ARBA00004141"/>
    </source>
</evidence>
<dbReference type="EMBL" id="RQGD01000010">
    <property type="protein sequence ID" value="TGL62286.1"/>
    <property type="molecule type" value="Genomic_DNA"/>
</dbReference>
<reference evidence="7" key="1">
    <citation type="journal article" date="2019" name="PLoS Negl. Trop. Dis.">
        <title>Revisiting the worldwide diversity of Leptospira species in the environment.</title>
        <authorList>
            <person name="Vincent A.T."/>
            <person name="Schiettekatte O."/>
            <person name="Bourhy P."/>
            <person name="Veyrier F.J."/>
            <person name="Picardeau M."/>
        </authorList>
    </citation>
    <scope>NUCLEOTIDE SEQUENCE [LARGE SCALE GENOMIC DNA]</scope>
    <source>
        <strain evidence="7">201702476</strain>
    </source>
</reference>
<feature type="transmembrane region" description="Helical" evidence="5">
    <location>
        <begin position="398"/>
        <end position="422"/>
    </location>
</feature>
<proteinExistence type="predicted"/>
<evidence type="ECO:0000259" key="6">
    <source>
        <dbReference type="Pfam" id="PF00916"/>
    </source>
</evidence>